<dbReference type="InterPro" id="IPR015422">
    <property type="entry name" value="PyrdxlP-dep_Trfase_small"/>
</dbReference>
<evidence type="ECO:0000256" key="7">
    <source>
        <dbReference type="ARBA" id="ARBA00022898"/>
    </source>
</evidence>
<dbReference type="Proteomes" id="UP000651977">
    <property type="component" value="Unassembled WGS sequence"/>
</dbReference>
<feature type="binding site" evidence="9">
    <location>
        <position position="20"/>
    </location>
    <ligand>
        <name>substrate</name>
    </ligand>
</feature>
<dbReference type="InterPro" id="IPR022834">
    <property type="entry name" value="AONS_Proteobacteria"/>
</dbReference>
<proteinExistence type="inferred from homology"/>
<evidence type="ECO:0000256" key="4">
    <source>
        <dbReference type="ARBA" id="ARBA00011738"/>
    </source>
</evidence>
<comment type="pathway">
    <text evidence="2 9">Cofactor biosynthesis; biotin biosynthesis.</text>
</comment>
<dbReference type="SUPFAM" id="SSF53383">
    <property type="entry name" value="PLP-dependent transferases"/>
    <property type="match status" value="1"/>
</dbReference>
<dbReference type="CDD" id="cd06454">
    <property type="entry name" value="KBL_like"/>
    <property type="match status" value="1"/>
</dbReference>
<keyword evidence="5 9" id="KW-0808">Transferase</keyword>
<keyword evidence="12" id="KW-1185">Reference proteome</keyword>
<comment type="catalytic activity">
    <reaction evidence="8 9">
        <text>6-carboxyhexanoyl-[ACP] + L-alanine + H(+) = (8S)-8-amino-7-oxononanoate + holo-[ACP] + CO2</text>
        <dbReference type="Rhea" id="RHEA:42288"/>
        <dbReference type="Rhea" id="RHEA-COMP:9685"/>
        <dbReference type="Rhea" id="RHEA-COMP:9955"/>
        <dbReference type="ChEBI" id="CHEBI:15378"/>
        <dbReference type="ChEBI" id="CHEBI:16526"/>
        <dbReference type="ChEBI" id="CHEBI:57972"/>
        <dbReference type="ChEBI" id="CHEBI:64479"/>
        <dbReference type="ChEBI" id="CHEBI:78846"/>
        <dbReference type="ChEBI" id="CHEBI:149468"/>
        <dbReference type="EC" id="2.3.1.47"/>
    </reaction>
</comment>
<dbReference type="NCBIfam" id="TIGR00858">
    <property type="entry name" value="bioF"/>
    <property type="match status" value="1"/>
</dbReference>
<accession>A0ABQ1HX05</accession>
<dbReference type="Gene3D" id="3.40.640.10">
    <property type="entry name" value="Type I PLP-dependent aspartate aminotransferase-like (Major domain)"/>
    <property type="match status" value="1"/>
</dbReference>
<dbReference type="Pfam" id="PF00155">
    <property type="entry name" value="Aminotran_1_2"/>
    <property type="match status" value="1"/>
</dbReference>
<protein>
    <recommendedName>
        <fullName evidence="9">8-amino-7-oxononanoate synthase</fullName>
        <shortName evidence="9">AONS</shortName>
        <ecNumber evidence="9">2.3.1.47</ecNumber>
    </recommendedName>
    <alternativeName>
        <fullName evidence="9">7-keto-8-amino-pelargonic acid synthase</fullName>
        <shortName evidence="9">7-KAP synthase</shortName>
        <shortName evidence="9">KAPA synthase</shortName>
    </alternativeName>
    <alternativeName>
        <fullName evidence="9">8-amino-7-ketopelargonate synthase</fullName>
    </alternativeName>
</protein>
<feature type="binding site" evidence="9">
    <location>
        <position position="352"/>
    </location>
    <ligand>
        <name>substrate</name>
    </ligand>
</feature>
<feature type="domain" description="Aminotransferase class I/classII large" evidence="10">
    <location>
        <begin position="39"/>
        <end position="380"/>
    </location>
</feature>
<evidence type="ECO:0000259" key="10">
    <source>
        <dbReference type="Pfam" id="PF00155"/>
    </source>
</evidence>
<evidence type="ECO:0000256" key="9">
    <source>
        <dbReference type="HAMAP-Rule" id="MF_01693"/>
    </source>
</evidence>
<feature type="modified residue" description="N6-(pyridoxal phosphate)lysine" evidence="9">
    <location>
        <position position="238"/>
    </location>
</feature>
<comment type="function">
    <text evidence="9">Catalyzes the decarboxylative condensation of pimeloyl-[acyl-carrier protein] and L-alanine to produce 8-amino-7-oxononanoate (AON), [acyl-carrier protein], and carbon dioxide.</text>
</comment>
<evidence type="ECO:0000256" key="8">
    <source>
        <dbReference type="ARBA" id="ARBA00047715"/>
    </source>
</evidence>
<dbReference type="InterPro" id="IPR004839">
    <property type="entry name" value="Aminotransferase_I/II_large"/>
</dbReference>
<dbReference type="PANTHER" id="PTHR13693:SF100">
    <property type="entry name" value="8-AMINO-7-OXONONANOATE SYNTHASE"/>
    <property type="match status" value="1"/>
</dbReference>
<dbReference type="InterPro" id="IPR001917">
    <property type="entry name" value="Aminotrans_II_pyridoxalP_BS"/>
</dbReference>
<dbReference type="RefSeq" id="WP_055731766.1">
    <property type="nucleotide sequence ID" value="NZ_BMDY01000001.1"/>
</dbReference>
<evidence type="ECO:0000313" key="11">
    <source>
        <dbReference type="EMBL" id="GGA92563.1"/>
    </source>
</evidence>
<feature type="binding site" evidence="9">
    <location>
        <position position="235"/>
    </location>
    <ligand>
        <name>pyridoxal 5'-phosphate</name>
        <dbReference type="ChEBI" id="CHEBI:597326"/>
    </ligand>
</feature>
<comment type="cofactor">
    <cofactor evidence="1 9">
        <name>pyridoxal 5'-phosphate</name>
        <dbReference type="ChEBI" id="CHEBI:597326"/>
    </cofactor>
</comment>
<dbReference type="InterPro" id="IPR015424">
    <property type="entry name" value="PyrdxlP-dep_Trfase"/>
</dbReference>
<sequence>MAFEFIQDALQQRRQQQLFRQRCTQDSAQGRVFVSEGRQYLNFSSNDYLGLACHPKIVEAWREGAKRFGVGCGGSPLVTGFQSAHYQLEQELCEWQGRSAALLFNSGFSANQGLIKTLLGKNDLLLQDKLNHASLIEAGVLSGCQSKRFAHNQLEQLARRLGQREQQNCLVITEGVFSMDGDQAPLRAMAQLCQQHNSWLMVDDAHGVGCLGEQGRGSLSQQQVAASEVQIQMLTFGKALGVAGATLLCDQDLHDYLINFDRSYVYSTAMPAAQAMAISAAIKLVRADHSYQQQLQANITLFKRLAGELKLPLSQSTTAIQPILIGSSERAVAVSQQLKRQGFWVTAIRPPTVPPNTARLRITLSSHHRREDIHALLAALADILNEQDEH</sequence>
<comment type="caution">
    <text evidence="11">The sequence shown here is derived from an EMBL/GenBank/DDBJ whole genome shotgun (WGS) entry which is preliminary data.</text>
</comment>
<dbReference type="PANTHER" id="PTHR13693">
    <property type="entry name" value="CLASS II AMINOTRANSFERASE/8-AMINO-7-OXONONANOATE SYNTHASE"/>
    <property type="match status" value="1"/>
</dbReference>
<dbReference type="InterPro" id="IPR050087">
    <property type="entry name" value="AON_synthase_class-II"/>
</dbReference>
<keyword evidence="7 9" id="KW-0663">Pyridoxal phosphate</keyword>
<dbReference type="Gene3D" id="3.90.1150.10">
    <property type="entry name" value="Aspartate Aminotransferase, domain 1"/>
    <property type="match status" value="1"/>
</dbReference>
<reference evidence="12" key="1">
    <citation type="journal article" date="2019" name="Int. J. Syst. Evol. Microbiol.">
        <title>The Global Catalogue of Microorganisms (GCM) 10K type strain sequencing project: providing services to taxonomists for standard genome sequencing and annotation.</title>
        <authorList>
            <consortium name="The Broad Institute Genomics Platform"/>
            <consortium name="The Broad Institute Genome Sequencing Center for Infectious Disease"/>
            <person name="Wu L."/>
            <person name="Ma J."/>
        </authorList>
    </citation>
    <scope>NUCLEOTIDE SEQUENCE [LARGE SCALE GENOMIC DNA]</scope>
    <source>
        <strain evidence="12">CGMCC 1.10131</strain>
    </source>
</reference>
<feature type="binding site" evidence="9">
    <location>
        <position position="206"/>
    </location>
    <ligand>
        <name>pyridoxal 5'-phosphate</name>
        <dbReference type="ChEBI" id="CHEBI:597326"/>
    </ligand>
</feature>
<gene>
    <name evidence="9 11" type="primary">bioF</name>
    <name evidence="11" type="ORF">GCM10007414_01510</name>
</gene>
<organism evidence="11 12">
    <name type="scientific">Agarivorans gilvus</name>
    <dbReference type="NCBI Taxonomy" id="680279"/>
    <lineage>
        <taxon>Bacteria</taxon>
        <taxon>Pseudomonadati</taxon>
        <taxon>Pseudomonadota</taxon>
        <taxon>Gammaproteobacteria</taxon>
        <taxon>Alteromonadales</taxon>
        <taxon>Alteromonadaceae</taxon>
        <taxon>Agarivorans</taxon>
    </lineage>
</organism>
<feature type="binding site" evidence="9">
    <location>
        <position position="132"/>
    </location>
    <ligand>
        <name>substrate</name>
    </ligand>
</feature>
<dbReference type="InterPro" id="IPR015421">
    <property type="entry name" value="PyrdxlP-dep_Trfase_major"/>
</dbReference>
<comment type="similarity">
    <text evidence="3 9">Belongs to the class-II pyridoxal-phosphate-dependent aminotransferase family. BioF subfamily.</text>
</comment>
<name>A0ABQ1HX05_9ALTE</name>
<keyword evidence="6 9" id="KW-0093">Biotin biosynthesis</keyword>
<feature type="binding site" evidence="9">
    <location>
        <position position="178"/>
    </location>
    <ligand>
        <name>pyridoxal 5'-phosphate</name>
        <dbReference type="ChEBI" id="CHEBI:597326"/>
    </ligand>
</feature>
<evidence type="ECO:0000256" key="5">
    <source>
        <dbReference type="ARBA" id="ARBA00022679"/>
    </source>
</evidence>
<evidence type="ECO:0000313" key="12">
    <source>
        <dbReference type="Proteomes" id="UP000651977"/>
    </source>
</evidence>
<dbReference type="HAMAP" id="MF_01693">
    <property type="entry name" value="BioF_aminotrans_2"/>
    <property type="match status" value="1"/>
</dbReference>
<dbReference type="PROSITE" id="PS00599">
    <property type="entry name" value="AA_TRANSFER_CLASS_2"/>
    <property type="match status" value="1"/>
</dbReference>
<evidence type="ECO:0000256" key="3">
    <source>
        <dbReference type="ARBA" id="ARBA00010008"/>
    </source>
</evidence>
<comment type="subunit">
    <text evidence="4 9">Homodimer.</text>
</comment>
<evidence type="ECO:0000256" key="1">
    <source>
        <dbReference type="ARBA" id="ARBA00001933"/>
    </source>
</evidence>
<evidence type="ECO:0000256" key="2">
    <source>
        <dbReference type="ARBA" id="ARBA00004746"/>
    </source>
</evidence>
<evidence type="ECO:0000256" key="6">
    <source>
        <dbReference type="ARBA" id="ARBA00022756"/>
    </source>
</evidence>
<feature type="binding site" evidence="9">
    <location>
        <begin position="107"/>
        <end position="108"/>
    </location>
    <ligand>
        <name>pyridoxal 5'-phosphate</name>
        <dbReference type="ChEBI" id="CHEBI:597326"/>
    </ligand>
</feature>
<dbReference type="InterPro" id="IPR004723">
    <property type="entry name" value="AONS_Archaea/Proteobacteria"/>
</dbReference>
<dbReference type="EMBL" id="BMDY01000001">
    <property type="protein sequence ID" value="GGA92563.1"/>
    <property type="molecule type" value="Genomic_DNA"/>
</dbReference>
<dbReference type="EC" id="2.3.1.47" evidence="9"/>